<evidence type="ECO:0000256" key="3">
    <source>
        <dbReference type="ARBA" id="ARBA00022448"/>
    </source>
</evidence>
<keyword evidence="3 8" id="KW-0813">Transport</keyword>
<evidence type="ECO:0000256" key="7">
    <source>
        <dbReference type="ARBA" id="ARBA00023136"/>
    </source>
</evidence>
<evidence type="ECO:0000313" key="10">
    <source>
        <dbReference type="Proteomes" id="UP000092086"/>
    </source>
</evidence>
<evidence type="ECO:0000256" key="2">
    <source>
        <dbReference type="ARBA" id="ARBA00010892"/>
    </source>
</evidence>
<feature type="transmembrane region" description="Helical" evidence="8">
    <location>
        <begin position="147"/>
        <end position="172"/>
    </location>
</feature>
<dbReference type="Pfam" id="PF03824">
    <property type="entry name" value="NicO"/>
    <property type="match status" value="1"/>
</dbReference>
<evidence type="ECO:0000256" key="5">
    <source>
        <dbReference type="ARBA" id="ARBA00022692"/>
    </source>
</evidence>
<evidence type="ECO:0000256" key="4">
    <source>
        <dbReference type="ARBA" id="ARBA00022596"/>
    </source>
</evidence>
<dbReference type="PANTHER" id="PTHR31611">
    <property type="entry name" value="HIGH-AFFINITY NICKEL TRANSPORT PROTEIN NIC1"/>
    <property type="match status" value="1"/>
</dbReference>
<reference evidence="9 10" key="1">
    <citation type="submission" date="2016-06" db="EMBL/GenBank/DDBJ databases">
        <authorList>
            <person name="Sutton G."/>
            <person name="Brinkac L."/>
            <person name="Sanka R."/>
            <person name="Adams M."/>
            <person name="Lau E."/>
            <person name="Sam S."/>
            <person name="Sreng N."/>
            <person name="Him V."/>
            <person name="Kerleguer A."/>
            <person name="Cheng S."/>
        </authorList>
    </citation>
    <scope>NUCLEOTIDE SEQUENCE [LARGE SCALE GENOMIC DNA]</scope>
    <source>
        <strain evidence="9 10">E2978</strain>
    </source>
</reference>
<dbReference type="Proteomes" id="UP000092086">
    <property type="component" value="Unassembled WGS sequence"/>
</dbReference>
<dbReference type="PANTHER" id="PTHR31611:SF0">
    <property type="entry name" value="HIGH-AFFINITY NICKEL TRANSPORT PROTEIN NIC1"/>
    <property type="match status" value="1"/>
</dbReference>
<feature type="transmembrane region" description="Helical" evidence="8">
    <location>
        <begin position="28"/>
        <end position="50"/>
    </location>
</feature>
<organism evidence="9 10">
    <name type="scientific">Mycobacterium alsense</name>
    <dbReference type="NCBI Taxonomy" id="324058"/>
    <lineage>
        <taxon>Bacteria</taxon>
        <taxon>Bacillati</taxon>
        <taxon>Actinomycetota</taxon>
        <taxon>Actinomycetes</taxon>
        <taxon>Mycobacteriales</taxon>
        <taxon>Mycobacteriaceae</taxon>
        <taxon>Mycobacterium</taxon>
    </lineage>
</organism>
<dbReference type="InterPro" id="IPR004688">
    <property type="entry name" value="Ni/Co_transpt"/>
</dbReference>
<sequence length="378" mass="40823">MASTEPDWRPSPLSRLRGALAPAEWGRLGAMAAVIVALHLIGWLTLVWIVDPQRLSLGGKAFGIGVGLTAYTLGMRHAFDADHIAAIDNTTRKLMGDGQRPLAVGFFFSLGHSTVVFGLAVLLATGVRAVIGPVQDDSSTLHHYTGLIGTSVSGVFLYLLAVLNLIVLVGILRVFARLRRGDYDPDDEAQLERQLQNRGLINRFLGRFTKSITKSWHVYPVGLLFGLGFDTATEIALLVLAGTSAAAGLPWYAILCLPVLFTAGMCLLDTIDGSFMNFAYGWAFSNPVRKIYYNITITGLSVLVAALIGTVELLGLFAGQLGWRGPFWQWLGALDLNTVGFVVVGMFVATWAAAVLVWRYGRIEEKWTPAAAGADTAK</sequence>
<comment type="similarity">
    <text evidence="2 8">Belongs to the NiCoT transporter (TC 2.A.52) family.</text>
</comment>
<feature type="transmembrane region" description="Helical" evidence="8">
    <location>
        <begin position="102"/>
        <end position="127"/>
    </location>
</feature>
<gene>
    <name evidence="9" type="ORF">A5672_02655</name>
</gene>
<evidence type="ECO:0000256" key="6">
    <source>
        <dbReference type="ARBA" id="ARBA00022989"/>
    </source>
</evidence>
<name>A0ABD6NXT1_9MYCO</name>
<dbReference type="EMBL" id="LZIT01000299">
    <property type="protein sequence ID" value="OBG30076.1"/>
    <property type="molecule type" value="Genomic_DNA"/>
</dbReference>
<keyword evidence="6 8" id="KW-1133">Transmembrane helix</keyword>
<feature type="transmembrane region" description="Helical" evidence="8">
    <location>
        <begin position="251"/>
        <end position="271"/>
    </location>
</feature>
<comment type="caution">
    <text evidence="9">The sequence shown here is derived from an EMBL/GenBank/DDBJ whole genome shotgun (WGS) entry which is preliminary data.</text>
</comment>
<keyword evidence="4" id="KW-0533">Nickel</keyword>
<feature type="transmembrane region" description="Helical" evidence="8">
    <location>
        <begin position="216"/>
        <end position="239"/>
    </location>
</feature>
<protein>
    <recommendedName>
        <fullName evidence="8">Nickel/cobalt efflux system</fullName>
    </recommendedName>
</protein>
<evidence type="ECO:0000256" key="1">
    <source>
        <dbReference type="ARBA" id="ARBA00004127"/>
    </source>
</evidence>
<dbReference type="GO" id="GO:0015099">
    <property type="term" value="F:nickel cation transmembrane transporter activity"/>
    <property type="evidence" value="ECO:0007669"/>
    <property type="project" value="UniProtKB-UniRule"/>
</dbReference>
<dbReference type="InterPro" id="IPR011541">
    <property type="entry name" value="Ni/Co_transpt_high_affinity"/>
</dbReference>
<accession>A0ABD6NXT1</accession>
<feature type="transmembrane region" description="Helical" evidence="8">
    <location>
        <begin position="291"/>
        <end position="318"/>
    </location>
</feature>
<dbReference type="NCBIfam" id="TIGR00802">
    <property type="entry name" value="nico"/>
    <property type="match status" value="1"/>
</dbReference>
<dbReference type="GO" id="GO:0012505">
    <property type="term" value="C:endomembrane system"/>
    <property type="evidence" value="ECO:0007669"/>
    <property type="project" value="UniProtKB-SubCell"/>
</dbReference>
<keyword evidence="7 8" id="KW-0472">Membrane</keyword>
<feature type="transmembrane region" description="Helical" evidence="8">
    <location>
        <begin position="338"/>
        <end position="358"/>
    </location>
</feature>
<dbReference type="GO" id="GO:0005886">
    <property type="term" value="C:plasma membrane"/>
    <property type="evidence" value="ECO:0007669"/>
    <property type="project" value="UniProtKB-SubCell"/>
</dbReference>
<evidence type="ECO:0000313" key="9">
    <source>
        <dbReference type="EMBL" id="OBG30076.1"/>
    </source>
</evidence>
<dbReference type="AlphaFoldDB" id="A0ABD6NXT1"/>
<proteinExistence type="inferred from homology"/>
<keyword evidence="5 8" id="KW-0812">Transmembrane</keyword>
<evidence type="ECO:0000256" key="8">
    <source>
        <dbReference type="RuleBase" id="RU362101"/>
    </source>
</evidence>
<comment type="subcellular location">
    <subcellularLocation>
        <location evidence="8">Cell membrane</location>
        <topology evidence="8">Multi-pass membrane protein</topology>
    </subcellularLocation>
    <subcellularLocation>
        <location evidence="1">Endomembrane system</location>
        <topology evidence="1">Multi-pass membrane protein</topology>
    </subcellularLocation>
</comment>
<dbReference type="RefSeq" id="WP_067325038.1">
    <property type="nucleotide sequence ID" value="NZ_LZIT01000299.1"/>
</dbReference>